<accession>A0A0M0LJJ4</accession>
<dbReference type="OrthoDB" id="2039442at2"/>
<dbReference type="RefSeq" id="WP_053415346.1">
    <property type="nucleotide sequence ID" value="NZ_LILB01000001.1"/>
</dbReference>
<comment type="subcellular location">
    <subcellularLocation>
        <location evidence="1">Membrane</location>
        <topology evidence="1">Multi-pass membrane protein</topology>
    </subcellularLocation>
</comment>
<feature type="transmembrane region" description="Helical" evidence="5">
    <location>
        <begin position="93"/>
        <end position="116"/>
    </location>
</feature>
<dbReference type="AlphaFoldDB" id="A0A0M0LJJ4"/>
<feature type="transmembrane region" description="Helical" evidence="5">
    <location>
        <begin position="6"/>
        <end position="25"/>
    </location>
</feature>
<feature type="transmembrane region" description="Helical" evidence="5">
    <location>
        <begin position="223"/>
        <end position="248"/>
    </location>
</feature>
<dbReference type="CDD" id="cd16914">
    <property type="entry name" value="EcfT"/>
    <property type="match status" value="1"/>
</dbReference>
<dbReference type="Proteomes" id="UP000036867">
    <property type="component" value="Unassembled WGS sequence"/>
</dbReference>
<keyword evidence="2 5" id="KW-0812">Transmembrane</keyword>
<evidence type="ECO:0000256" key="5">
    <source>
        <dbReference type="SAM" id="Phobius"/>
    </source>
</evidence>
<dbReference type="EMBL" id="LILB01000001">
    <property type="protein sequence ID" value="KOO51219.1"/>
    <property type="molecule type" value="Genomic_DNA"/>
</dbReference>
<keyword evidence="4 5" id="KW-0472">Membrane</keyword>
<proteinExistence type="predicted"/>
<name>A0A0M0LJJ4_9BACL</name>
<organism evidence="6 7">
    <name type="scientific">Viridibacillus arvi</name>
    <dbReference type="NCBI Taxonomy" id="263475"/>
    <lineage>
        <taxon>Bacteria</taxon>
        <taxon>Bacillati</taxon>
        <taxon>Bacillota</taxon>
        <taxon>Bacilli</taxon>
        <taxon>Bacillales</taxon>
        <taxon>Caryophanaceae</taxon>
        <taxon>Viridibacillus</taxon>
    </lineage>
</organism>
<feature type="transmembrane region" description="Helical" evidence="5">
    <location>
        <begin position="30"/>
        <end position="46"/>
    </location>
</feature>
<dbReference type="Pfam" id="PF02361">
    <property type="entry name" value="CbiQ"/>
    <property type="match status" value="1"/>
</dbReference>
<comment type="caution">
    <text evidence="6">The sequence shown here is derived from an EMBL/GenBank/DDBJ whole genome shotgun (WGS) entry which is preliminary data.</text>
</comment>
<gene>
    <name evidence="6" type="ORF">AMD00_01555</name>
</gene>
<feature type="transmembrane region" description="Helical" evidence="5">
    <location>
        <begin position="122"/>
        <end position="144"/>
    </location>
</feature>
<evidence type="ECO:0000256" key="4">
    <source>
        <dbReference type="ARBA" id="ARBA00023136"/>
    </source>
</evidence>
<reference evidence="7" key="1">
    <citation type="submission" date="2015-08" db="EMBL/GenBank/DDBJ databases">
        <title>Fjat-10028 dsm 16317.</title>
        <authorList>
            <person name="Liu B."/>
            <person name="Wang J."/>
            <person name="Zhu Y."/>
            <person name="Liu G."/>
            <person name="Chen Q."/>
            <person name="Chen Z."/>
            <person name="Lan J."/>
            <person name="Che J."/>
            <person name="Ge C."/>
            <person name="Shi H."/>
            <person name="Pan Z."/>
            <person name="Liu X."/>
        </authorList>
    </citation>
    <scope>NUCLEOTIDE SEQUENCE [LARGE SCALE GENOMIC DNA]</scope>
    <source>
        <strain evidence="7">DSM 16317</strain>
    </source>
</reference>
<keyword evidence="7" id="KW-1185">Reference proteome</keyword>
<sequence length="293" mass="33321">MKAFETYHPIVLFAYFASVIGLSMFYMHPVYLLITCIGAITLNLLLNRKSFISGLKFFLPMFFIAAIINPLISHDGEIILFYIDYNPITLEAIVYGFAMSIMICSVIFWFGCYNVVMTSDKFLYLFGKVSPALALVISLTLRLVPRFKHQITVISHAQKTIGMDISAGNPWQRVKSGIRIISILITWALENAIETADSMKARGYGLKNRSTFSLFVFEKRDGFLLGIILTLLFINILGSYFGVTTYYFYPTFTELTVTPISIGLYISYASLLVIPIVIEIREAIKWRSLKYNM</sequence>
<feature type="transmembrane region" description="Helical" evidence="5">
    <location>
        <begin position="52"/>
        <end position="72"/>
    </location>
</feature>
<evidence type="ECO:0000256" key="3">
    <source>
        <dbReference type="ARBA" id="ARBA00022989"/>
    </source>
</evidence>
<dbReference type="GeneID" id="301134807"/>
<feature type="transmembrane region" description="Helical" evidence="5">
    <location>
        <begin position="260"/>
        <end position="280"/>
    </location>
</feature>
<keyword evidence="3 5" id="KW-1133">Transmembrane helix</keyword>
<evidence type="ECO:0000256" key="2">
    <source>
        <dbReference type="ARBA" id="ARBA00022692"/>
    </source>
</evidence>
<evidence type="ECO:0000313" key="7">
    <source>
        <dbReference type="Proteomes" id="UP000036867"/>
    </source>
</evidence>
<evidence type="ECO:0000256" key="1">
    <source>
        <dbReference type="ARBA" id="ARBA00004141"/>
    </source>
</evidence>
<dbReference type="PATRIC" id="fig|263475.3.peg.626"/>
<dbReference type="GO" id="GO:0005886">
    <property type="term" value="C:plasma membrane"/>
    <property type="evidence" value="ECO:0007669"/>
    <property type="project" value="UniProtKB-ARBA"/>
</dbReference>
<evidence type="ECO:0008006" key="8">
    <source>
        <dbReference type="Google" id="ProtNLM"/>
    </source>
</evidence>
<dbReference type="STRING" id="263475.AMD00_01555"/>
<evidence type="ECO:0000313" key="6">
    <source>
        <dbReference type="EMBL" id="KOO51219.1"/>
    </source>
</evidence>
<protein>
    <recommendedName>
        <fullName evidence="8">Cobalt transporter</fullName>
    </recommendedName>
</protein>
<dbReference type="InterPro" id="IPR003339">
    <property type="entry name" value="ABC/ECF_trnsptr_transmembrane"/>
</dbReference>